<keyword evidence="5" id="KW-1185">Reference proteome</keyword>
<evidence type="ECO:0000313" key="3">
    <source>
        <dbReference type="EMBL" id="RAS41319.1"/>
    </source>
</evidence>
<reference evidence="3 5" key="1">
    <citation type="submission" date="2018-06" db="EMBL/GenBank/DDBJ databases">
        <title>Genomic Encyclopedia of Archaeal and Bacterial Type Strains, Phase II (KMG-II): from individual species to whole genera.</title>
        <authorList>
            <person name="Goeker M."/>
        </authorList>
    </citation>
    <scope>NUCLEOTIDE SEQUENCE [LARGE SCALE GENOMIC DNA]</scope>
    <source>
        <strain evidence="3 5">DSM 18710</strain>
    </source>
</reference>
<sequence length="340" mass="40109">MKRKGIELADISRFRGELMGLAILFVMLFHVGLPRTDMFFGLHRIGNIGVDMFFFLSGVGLWHSWTKNPNTKHFYQKRLLRIYPTWLIVASLYYIPDYLSISWIQHSGNSINIFDLIGDITINLDFWLHDELTFWYIPATMMLYLVTPFYLSLIIKHPIYRWIPVVMIVWCIIVQYVLPIYNVVGHLEIFWSRVPIYFIGLNFGAAVKDKKTIEYSSIWLILLVFVGTFASCVYLEQIRHGCFPLFLERLIYIPLTITGIFLLCITLNRLHNKHLNKILTFVGSISLEIYLLHNHFILDYIEQLDWHYWLKFFATLIIVLPLAWLLHKTVGKLTTIIKKN</sequence>
<feature type="transmembrane region" description="Helical" evidence="1">
    <location>
        <begin position="134"/>
        <end position="155"/>
    </location>
</feature>
<evidence type="ECO:0000313" key="6">
    <source>
        <dbReference type="Proteomes" id="UP000254235"/>
    </source>
</evidence>
<dbReference type="GO" id="GO:0000271">
    <property type="term" value="P:polysaccharide biosynthetic process"/>
    <property type="evidence" value="ECO:0007669"/>
    <property type="project" value="TreeGrafter"/>
</dbReference>
<dbReference type="InterPro" id="IPR050879">
    <property type="entry name" value="Acyltransferase_3"/>
</dbReference>
<dbReference type="GeneID" id="78571369"/>
<protein>
    <submittedName>
        <fullName evidence="3">Peptidoglycan/LPS O-acetylase OafA/YrhL</fullName>
    </submittedName>
    <submittedName>
        <fullName evidence="4">Uncharacterized protein conserved in bacteria</fullName>
    </submittedName>
</protein>
<dbReference type="PANTHER" id="PTHR23028:SF53">
    <property type="entry name" value="ACYL_TRANSF_3 DOMAIN-CONTAINING PROTEIN"/>
    <property type="match status" value="1"/>
</dbReference>
<feature type="transmembrane region" description="Helical" evidence="1">
    <location>
        <begin position="45"/>
        <end position="66"/>
    </location>
</feature>
<proteinExistence type="predicted"/>
<accession>A0A379F349</accession>
<dbReference type="Proteomes" id="UP000249852">
    <property type="component" value="Unassembled WGS sequence"/>
</dbReference>
<reference evidence="4 6" key="2">
    <citation type="submission" date="2018-06" db="EMBL/GenBank/DDBJ databases">
        <authorList>
            <consortium name="Pathogen Informatics"/>
            <person name="Doyle S."/>
        </authorList>
    </citation>
    <scope>NUCLEOTIDE SEQUENCE [LARGE SCALE GENOMIC DNA]</scope>
    <source>
        <strain evidence="4 6">NCTC13043</strain>
    </source>
</reference>
<feature type="transmembrane region" description="Helical" evidence="1">
    <location>
        <begin position="78"/>
        <end position="95"/>
    </location>
</feature>
<keyword evidence="1" id="KW-0472">Membrane</keyword>
<evidence type="ECO:0000256" key="1">
    <source>
        <dbReference type="SAM" id="Phobius"/>
    </source>
</evidence>
<feature type="transmembrane region" description="Helical" evidence="1">
    <location>
        <begin position="162"/>
        <end position="184"/>
    </location>
</feature>
<name>A0A379F349_9BACT</name>
<dbReference type="Proteomes" id="UP000254235">
    <property type="component" value="Unassembled WGS sequence"/>
</dbReference>
<evidence type="ECO:0000259" key="2">
    <source>
        <dbReference type="Pfam" id="PF01757"/>
    </source>
</evidence>
<feature type="transmembrane region" description="Helical" evidence="1">
    <location>
        <begin position="219"/>
        <end position="238"/>
    </location>
</feature>
<feature type="domain" description="Acyltransferase 3" evidence="2">
    <location>
        <begin position="20"/>
        <end position="327"/>
    </location>
</feature>
<evidence type="ECO:0000313" key="5">
    <source>
        <dbReference type="Proteomes" id="UP000249852"/>
    </source>
</evidence>
<keyword evidence="1" id="KW-0812">Transmembrane</keyword>
<feature type="transmembrane region" description="Helical" evidence="1">
    <location>
        <begin position="12"/>
        <end position="33"/>
    </location>
</feature>
<dbReference type="OrthoDB" id="9806160at2"/>
<dbReference type="InterPro" id="IPR002656">
    <property type="entry name" value="Acyl_transf_3_dom"/>
</dbReference>
<dbReference type="PANTHER" id="PTHR23028">
    <property type="entry name" value="ACETYLTRANSFERASE"/>
    <property type="match status" value="1"/>
</dbReference>
<feature type="transmembrane region" description="Helical" evidence="1">
    <location>
        <begin position="308"/>
        <end position="326"/>
    </location>
</feature>
<feature type="transmembrane region" description="Helical" evidence="1">
    <location>
        <begin position="190"/>
        <end position="207"/>
    </location>
</feature>
<dbReference type="RefSeq" id="WP_006044242.1">
    <property type="nucleotide sequence ID" value="NZ_CAJPLF010000059.1"/>
</dbReference>
<keyword evidence="1" id="KW-1133">Transmembrane helix</keyword>
<dbReference type="EMBL" id="UGTP01000001">
    <property type="protein sequence ID" value="SUC13079.1"/>
    <property type="molecule type" value="Genomic_DNA"/>
</dbReference>
<organism evidence="4 6">
    <name type="scientific">Prevotella pallens</name>
    <dbReference type="NCBI Taxonomy" id="60133"/>
    <lineage>
        <taxon>Bacteria</taxon>
        <taxon>Pseudomonadati</taxon>
        <taxon>Bacteroidota</taxon>
        <taxon>Bacteroidia</taxon>
        <taxon>Bacteroidales</taxon>
        <taxon>Prevotellaceae</taxon>
        <taxon>Prevotella</taxon>
    </lineage>
</organism>
<dbReference type="AlphaFoldDB" id="A0A379F349"/>
<evidence type="ECO:0000313" key="4">
    <source>
        <dbReference type="EMBL" id="SUC13079.1"/>
    </source>
</evidence>
<gene>
    <name evidence="3" type="ORF">BC673_1388</name>
    <name evidence="4" type="ORF">NCTC13043_01703</name>
</gene>
<dbReference type="GO" id="GO:0016020">
    <property type="term" value="C:membrane"/>
    <property type="evidence" value="ECO:0007669"/>
    <property type="project" value="TreeGrafter"/>
</dbReference>
<dbReference type="EMBL" id="QLTQ01000038">
    <property type="protein sequence ID" value="RAS41319.1"/>
    <property type="molecule type" value="Genomic_DNA"/>
</dbReference>
<dbReference type="GO" id="GO:0016747">
    <property type="term" value="F:acyltransferase activity, transferring groups other than amino-acyl groups"/>
    <property type="evidence" value="ECO:0007669"/>
    <property type="project" value="InterPro"/>
</dbReference>
<dbReference type="Pfam" id="PF01757">
    <property type="entry name" value="Acyl_transf_3"/>
    <property type="match status" value="1"/>
</dbReference>
<feature type="transmembrane region" description="Helical" evidence="1">
    <location>
        <begin position="250"/>
        <end position="271"/>
    </location>
</feature>
<feature type="transmembrane region" description="Helical" evidence="1">
    <location>
        <begin position="278"/>
        <end position="296"/>
    </location>
</feature>